<protein>
    <submittedName>
        <fullName evidence="2">Uncharacterized protein</fullName>
    </submittedName>
</protein>
<evidence type="ECO:0000313" key="3">
    <source>
        <dbReference type="Proteomes" id="UP001189429"/>
    </source>
</evidence>
<dbReference type="Proteomes" id="UP001189429">
    <property type="component" value="Unassembled WGS sequence"/>
</dbReference>
<keyword evidence="3" id="KW-1185">Reference proteome</keyword>
<reference evidence="2" key="1">
    <citation type="submission" date="2023-10" db="EMBL/GenBank/DDBJ databases">
        <authorList>
            <person name="Chen Y."/>
            <person name="Shah S."/>
            <person name="Dougan E. K."/>
            <person name="Thang M."/>
            <person name="Chan C."/>
        </authorList>
    </citation>
    <scope>NUCLEOTIDE SEQUENCE [LARGE SCALE GENOMIC DNA]</scope>
</reference>
<sequence length="121" mass="11842">MPAGGASPDLASSERRTASSPADCSGARAGAGATRPGRAGAPRSASTAEAPQTTSPARRAGSLGAASRQPAPDASARLPAELAPACAHSAALAPTGAYWAAMRRLSGCGVLRLFSEDAKAN</sequence>
<comment type="caution">
    <text evidence="2">The sequence shown here is derived from an EMBL/GenBank/DDBJ whole genome shotgun (WGS) entry which is preliminary data.</text>
</comment>
<feature type="compositionally biased region" description="Low complexity" evidence="1">
    <location>
        <begin position="25"/>
        <end position="46"/>
    </location>
</feature>
<evidence type="ECO:0000313" key="2">
    <source>
        <dbReference type="EMBL" id="CAK0825130.1"/>
    </source>
</evidence>
<name>A0ABN9S0G1_9DINO</name>
<proteinExistence type="predicted"/>
<organism evidence="2 3">
    <name type="scientific">Prorocentrum cordatum</name>
    <dbReference type="NCBI Taxonomy" id="2364126"/>
    <lineage>
        <taxon>Eukaryota</taxon>
        <taxon>Sar</taxon>
        <taxon>Alveolata</taxon>
        <taxon>Dinophyceae</taxon>
        <taxon>Prorocentrales</taxon>
        <taxon>Prorocentraceae</taxon>
        <taxon>Prorocentrum</taxon>
    </lineage>
</organism>
<gene>
    <name evidence="2" type="ORF">PCOR1329_LOCUS25334</name>
</gene>
<feature type="region of interest" description="Disordered" evidence="1">
    <location>
        <begin position="1"/>
        <end position="76"/>
    </location>
</feature>
<feature type="compositionally biased region" description="Polar residues" evidence="1">
    <location>
        <begin position="47"/>
        <end position="56"/>
    </location>
</feature>
<evidence type="ECO:0000256" key="1">
    <source>
        <dbReference type="SAM" id="MobiDB-lite"/>
    </source>
</evidence>
<feature type="compositionally biased region" description="Low complexity" evidence="1">
    <location>
        <begin position="57"/>
        <end position="68"/>
    </location>
</feature>
<dbReference type="EMBL" id="CAUYUJ010008846">
    <property type="protein sequence ID" value="CAK0825130.1"/>
    <property type="molecule type" value="Genomic_DNA"/>
</dbReference>
<accession>A0ABN9S0G1</accession>